<keyword evidence="6 9" id="KW-1133">Transmembrane helix</keyword>
<dbReference type="GO" id="GO:0006865">
    <property type="term" value="P:amino acid transport"/>
    <property type="evidence" value="ECO:0007669"/>
    <property type="project" value="UniProtKB-KW"/>
</dbReference>
<evidence type="ECO:0000256" key="5">
    <source>
        <dbReference type="ARBA" id="ARBA00022970"/>
    </source>
</evidence>
<comment type="similarity">
    <text evidence="8">Belongs to the binding-protein-dependent transport system permease family. LivHM subfamily.</text>
</comment>
<reference evidence="10 11" key="1">
    <citation type="submission" date="2019-03" db="EMBL/GenBank/DDBJ databases">
        <title>Genomic Encyclopedia of Type Strains, Phase IV (KMG-IV): sequencing the most valuable type-strain genomes for metagenomic binning, comparative biology and taxonomic classification.</title>
        <authorList>
            <person name="Goeker M."/>
        </authorList>
    </citation>
    <scope>NUCLEOTIDE SEQUENCE [LARGE SCALE GENOMIC DNA]</scope>
    <source>
        <strain evidence="10 11">DSM 25903</strain>
    </source>
</reference>
<feature type="transmembrane region" description="Helical" evidence="9">
    <location>
        <begin position="12"/>
        <end position="35"/>
    </location>
</feature>
<keyword evidence="5" id="KW-0029">Amino-acid transport</keyword>
<keyword evidence="2" id="KW-0813">Transport</keyword>
<dbReference type="GO" id="GO:0005886">
    <property type="term" value="C:plasma membrane"/>
    <property type="evidence" value="ECO:0007669"/>
    <property type="project" value="UniProtKB-SubCell"/>
</dbReference>
<keyword evidence="3" id="KW-1003">Cell membrane</keyword>
<dbReference type="EMBL" id="SNZR01000011">
    <property type="protein sequence ID" value="TDR92980.1"/>
    <property type="molecule type" value="Genomic_DNA"/>
</dbReference>
<dbReference type="GO" id="GO:0022857">
    <property type="term" value="F:transmembrane transporter activity"/>
    <property type="evidence" value="ECO:0007669"/>
    <property type="project" value="InterPro"/>
</dbReference>
<evidence type="ECO:0000256" key="1">
    <source>
        <dbReference type="ARBA" id="ARBA00004651"/>
    </source>
</evidence>
<dbReference type="RefSeq" id="WP_133768021.1">
    <property type="nucleotide sequence ID" value="NZ_SNZR01000011.1"/>
</dbReference>
<feature type="transmembrane region" description="Helical" evidence="9">
    <location>
        <begin position="42"/>
        <end position="58"/>
    </location>
</feature>
<dbReference type="AlphaFoldDB" id="A0A4R7C3C7"/>
<evidence type="ECO:0000256" key="2">
    <source>
        <dbReference type="ARBA" id="ARBA00022448"/>
    </source>
</evidence>
<feature type="transmembrane region" description="Helical" evidence="9">
    <location>
        <begin position="223"/>
        <end position="253"/>
    </location>
</feature>
<proteinExistence type="inferred from homology"/>
<feature type="transmembrane region" description="Helical" evidence="9">
    <location>
        <begin position="265"/>
        <end position="284"/>
    </location>
</feature>
<evidence type="ECO:0000256" key="8">
    <source>
        <dbReference type="ARBA" id="ARBA00037998"/>
    </source>
</evidence>
<keyword evidence="4 9" id="KW-0812">Transmembrane</keyword>
<keyword evidence="7 9" id="KW-0472">Membrane</keyword>
<feature type="transmembrane region" description="Helical" evidence="9">
    <location>
        <begin position="188"/>
        <end position="211"/>
    </location>
</feature>
<dbReference type="InterPro" id="IPR001851">
    <property type="entry name" value="ABC_transp_permease"/>
</dbReference>
<evidence type="ECO:0000256" key="3">
    <source>
        <dbReference type="ARBA" id="ARBA00022475"/>
    </source>
</evidence>
<protein>
    <submittedName>
        <fullName evidence="10">Amino acid/amide ABC transporter membrane protein 1 (HAAT family)</fullName>
    </submittedName>
</protein>
<evidence type="ECO:0000256" key="7">
    <source>
        <dbReference type="ARBA" id="ARBA00023136"/>
    </source>
</evidence>
<feature type="transmembrane region" description="Helical" evidence="9">
    <location>
        <begin position="96"/>
        <end position="116"/>
    </location>
</feature>
<accession>A0A4R7C3C7</accession>
<feature type="transmembrane region" description="Helical" evidence="9">
    <location>
        <begin position="64"/>
        <end position="84"/>
    </location>
</feature>
<evidence type="ECO:0000256" key="6">
    <source>
        <dbReference type="ARBA" id="ARBA00022989"/>
    </source>
</evidence>
<dbReference type="Proteomes" id="UP000295122">
    <property type="component" value="Unassembled WGS sequence"/>
</dbReference>
<dbReference type="OrthoDB" id="153121at2"/>
<organism evidence="10 11">
    <name type="scientific">Enterovirga rhinocerotis</name>
    <dbReference type="NCBI Taxonomy" id="1339210"/>
    <lineage>
        <taxon>Bacteria</taxon>
        <taxon>Pseudomonadati</taxon>
        <taxon>Pseudomonadota</taxon>
        <taxon>Alphaproteobacteria</taxon>
        <taxon>Hyphomicrobiales</taxon>
        <taxon>Methylobacteriaceae</taxon>
        <taxon>Enterovirga</taxon>
    </lineage>
</organism>
<dbReference type="InterPro" id="IPR052157">
    <property type="entry name" value="BCAA_transport_permease"/>
</dbReference>
<name>A0A4R7C3C7_9HYPH</name>
<comment type="subcellular location">
    <subcellularLocation>
        <location evidence="1">Cell membrane</location>
        <topology evidence="1">Multi-pass membrane protein</topology>
    </subcellularLocation>
</comment>
<evidence type="ECO:0000313" key="11">
    <source>
        <dbReference type="Proteomes" id="UP000295122"/>
    </source>
</evidence>
<dbReference type="CDD" id="cd06582">
    <property type="entry name" value="TM_PBP1_LivH_like"/>
    <property type="match status" value="1"/>
</dbReference>
<sequence>MDIYVQLALSGLFVGGIYALISVGLTLVFGVLRVVNFAHGEYLTLAMFLTFFLFHQLGLDPFVASLIVVPILFVLGLITERLLIRRTLEAPHVVQVFVTFALSLFLQNLFLVLFTSDFRTVRTDYATAAFEIGPFYISWLRLIAFAASIALTVALALFLKHSYMGAAIRATAQDRRSARLVGIDVDRIYALTFAIGCALVGAAAVLLAPLYPVNPYTGADLILVAFVAVVLGGMGSIAGATLAGLLIGVIESFSSYFLGGEMKQFVYFIVFMAILSLRPVGFFGRKGAEVMDVT</sequence>
<dbReference type="Pfam" id="PF02653">
    <property type="entry name" value="BPD_transp_2"/>
    <property type="match status" value="1"/>
</dbReference>
<evidence type="ECO:0000313" key="10">
    <source>
        <dbReference type="EMBL" id="TDR92980.1"/>
    </source>
</evidence>
<gene>
    <name evidence="10" type="ORF">EV668_0225</name>
</gene>
<keyword evidence="11" id="KW-1185">Reference proteome</keyword>
<dbReference type="PANTHER" id="PTHR11795:SF445">
    <property type="entry name" value="AMINO ACID ABC TRANSPORTER PERMEASE PROTEIN"/>
    <property type="match status" value="1"/>
</dbReference>
<evidence type="ECO:0000256" key="9">
    <source>
        <dbReference type="SAM" id="Phobius"/>
    </source>
</evidence>
<evidence type="ECO:0000256" key="4">
    <source>
        <dbReference type="ARBA" id="ARBA00022692"/>
    </source>
</evidence>
<comment type="caution">
    <text evidence="10">The sequence shown here is derived from an EMBL/GenBank/DDBJ whole genome shotgun (WGS) entry which is preliminary data.</text>
</comment>
<feature type="transmembrane region" description="Helical" evidence="9">
    <location>
        <begin position="136"/>
        <end position="159"/>
    </location>
</feature>
<dbReference type="PANTHER" id="PTHR11795">
    <property type="entry name" value="BRANCHED-CHAIN AMINO ACID TRANSPORT SYSTEM PERMEASE PROTEIN LIVH"/>
    <property type="match status" value="1"/>
</dbReference>